<dbReference type="STRING" id="558151.ACM46_04420"/>
<dbReference type="RefSeq" id="WP_048505361.1">
    <property type="nucleotide sequence ID" value="NZ_LFND01000001.1"/>
</dbReference>
<dbReference type="AlphaFoldDB" id="A0A0J7LCW6"/>
<evidence type="ECO:0000313" key="3">
    <source>
        <dbReference type="Proteomes" id="UP000036261"/>
    </source>
</evidence>
<keyword evidence="3" id="KW-1185">Reference proteome</keyword>
<dbReference type="PROSITE" id="PS51257">
    <property type="entry name" value="PROKAR_LIPOPROTEIN"/>
    <property type="match status" value="1"/>
</dbReference>
<gene>
    <name evidence="2" type="ORF">ACM46_04420</name>
</gene>
<evidence type="ECO:0000313" key="2">
    <source>
        <dbReference type="EMBL" id="KMQ66755.1"/>
    </source>
</evidence>
<protein>
    <recommendedName>
        <fullName evidence="4">TonB C-terminal domain-containing protein</fullName>
    </recommendedName>
</protein>
<sequence length="173" mass="19789">MKVLIRGACLLALLSFVLMSCQTEKNAGKYPVTVGDIEFDEKLDDPAFKKCNPEKLMSFQYYQGSKGFDYKGEKSAILEKLEKEKISSENKVNGYITVRFLVNCEGKTGLFRVQQMNAELKEAVLDKELENRLLRFAKSLDGWIPKEIKGFKVGYYQYLTYKIENGKVSEVLP</sequence>
<keyword evidence="1" id="KW-0732">Signal</keyword>
<feature type="signal peptide" evidence="1">
    <location>
        <begin position="1"/>
        <end position="20"/>
    </location>
</feature>
<dbReference type="OrthoDB" id="883593at2"/>
<comment type="caution">
    <text evidence="2">The sequence shown here is derived from an EMBL/GenBank/DDBJ whole genome shotgun (WGS) entry which is preliminary data.</text>
</comment>
<dbReference type="Proteomes" id="UP000036261">
    <property type="component" value="Unassembled WGS sequence"/>
</dbReference>
<proteinExistence type="predicted"/>
<evidence type="ECO:0008006" key="4">
    <source>
        <dbReference type="Google" id="ProtNLM"/>
    </source>
</evidence>
<name>A0A0J7LCW6_9FLAO</name>
<feature type="chain" id="PRO_5005291068" description="TonB C-terminal domain-containing protein" evidence="1">
    <location>
        <begin position="21"/>
        <end position="173"/>
    </location>
</feature>
<evidence type="ECO:0000256" key="1">
    <source>
        <dbReference type="SAM" id="SignalP"/>
    </source>
</evidence>
<reference evidence="2 3" key="1">
    <citation type="journal article" date="2013" name="Int. J. Syst. Evol. Microbiol.">
        <title>Chryseobacterium angstadtii sp. nov., isolated from a newt tank.</title>
        <authorList>
            <person name="Kirk K.E."/>
            <person name="Hoffman J.A."/>
            <person name="Smith K.A."/>
            <person name="Strahan B.L."/>
            <person name="Failor K.C."/>
            <person name="Krebs J.E."/>
            <person name="Gale A.N."/>
            <person name="Do T.D."/>
            <person name="Sontag T.C."/>
            <person name="Batties A.M."/>
            <person name="Mistiszyn K."/>
            <person name="Newman J.D."/>
        </authorList>
    </citation>
    <scope>NUCLEOTIDE SEQUENCE [LARGE SCALE GENOMIC DNA]</scope>
    <source>
        <strain evidence="2 3">KM</strain>
    </source>
</reference>
<organism evidence="2 3">
    <name type="scientific">Chryseobacterium angstadtii</name>
    <dbReference type="NCBI Taxonomy" id="558151"/>
    <lineage>
        <taxon>Bacteria</taxon>
        <taxon>Pseudomonadati</taxon>
        <taxon>Bacteroidota</taxon>
        <taxon>Flavobacteriia</taxon>
        <taxon>Flavobacteriales</taxon>
        <taxon>Weeksellaceae</taxon>
        <taxon>Chryseobacterium group</taxon>
        <taxon>Chryseobacterium</taxon>
    </lineage>
</organism>
<dbReference type="PATRIC" id="fig|558151.6.peg.924"/>
<accession>A0A0J7LCW6</accession>
<dbReference type="EMBL" id="LFND01000001">
    <property type="protein sequence ID" value="KMQ66755.1"/>
    <property type="molecule type" value="Genomic_DNA"/>
</dbReference>